<feature type="transmembrane region" description="Helical" evidence="1">
    <location>
        <begin position="12"/>
        <end position="30"/>
    </location>
</feature>
<dbReference type="Proteomes" id="UP001218579">
    <property type="component" value="Unassembled WGS sequence"/>
</dbReference>
<keyword evidence="1" id="KW-1133">Transmembrane helix</keyword>
<keyword evidence="3" id="KW-1185">Reference proteome</keyword>
<proteinExistence type="predicted"/>
<sequence length="204" mass="22869">MTVAVAESRPLPLWWLLPLWVVICLNLWNISRDDDAPTALPAHVSPDVIASTQTVPWTLFHNLFDFPVVRHKDIVVPAVPGHRAMRIEVEKSGHDPYNLLVHTDTLKPIKRGDRLEGRVWARLDRAPGGREAGDITVRLQNARAPYKPMNELHLILTPRWQEFTVTATAPHDFAAGEANMVLYLASNAQTVDIGPAVIYNRGQD</sequence>
<protein>
    <submittedName>
        <fullName evidence="2">Uncharacterized protein</fullName>
    </submittedName>
</protein>
<organism evidence="2 3">
    <name type="scientific">Asticcacaulis machinosus</name>
    <dbReference type="NCBI Taxonomy" id="2984211"/>
    <lineage>
        <taxon>Bacteria</taxon>
        <taxon>Pseudomonadati</taxon>
        <taxon>Pseudomonadota</taxon>
        <taxon>Alphaproteobacteria</taxon>
        <taxon>Caulobacterales</taxon>
        <taxon>Caulobacteraceae</taxon>
        <taxon>Asticcacaulis</taxon>
    </lineage>
</organism>
<accession>A0ABT5HKW3</accession>
<keyword evidence="1" id="KW-0472">Membrane</keyword>
<comment type="caution">
    <text evidence="2">The sequence shown here is derived from an EMBL/GenBank/DDBJ whole genome shotgun (WGS) entry which is preliminary data.</text>
</comment>
<dbReference type="Gene3D" id="2.60.120.260">
    <property type="entry name" value="Galactose-binding domain-like"/>
    <property type="match status" value="1"/>
</dbReference>
<gene>
    <name evidence="2" type="ORF">PQU98_10830</name>
</gene>
<dbReference type="EMBL" id="JAQQKV010000002">
    <property type="protein sequence ID" value="MDC7676628.1"/>
    <property type="molecule type" value="Genomic_DNA"/>
</dbReference>
<dbReference type="InterPro" id="IPR008979">
    <property type="entry name" value="Galactose-bd-like_sf"/>
</dbReference>
<evidence type="ECO:0000313" key="3">
    <source>
        <dbReference type="Proteomes" id="UP001218579"/>
    </source>
</evidence>
<keyword evidence="1" id="KW-0812">Transmembrane</keyword>
<dbReference type="RefSeq" id="WP_272744961.1">
    <property type="nucleotide sequence ID" value="NZ_JAQQKV010000002.1"/>
</dbReference>
<dbReference type="SUPFAM" id="SSF49785">
    <property type="entry name" value="Galactose-binding domain-like"/>
    <property type="match status" value="1"/>
</dbReference>
<evidence type="ECO:0000313" key="2">
    <source>
        <dbReference type="EMBL" id="MDC7676628.1"/>
    </source>
</evidence>
<evidence type="ECO:0000256" key="1">
    <source>
        <dbReference type="SAM" id="Phobius"/>
    </source>
</evidence>
<reference evidence="2 3" key="1">
    <citation type="submission" date="2023-01" db="EMBL/GenBank/DDBJ databases">
        <title>Novel species of the genus Asticcacaulis isolated from rivers.</title>
        <authorList>
            <person name="Lu H."/>
        </authorList>
    </citation>
    <scope>NUCLEOTIDE SEQUENCE [LARGE SCALE GENOMIC DNA]</scope>
    <source>
        <strain evidence="2 3">LKC15W</strain>
    </source>
</reference>
<name>A0ABT5HKW3_9CAUL</name>